<evidence type="ECO:0000313" key="3">
    <source>
        <dbReference type="Proteomes" id="UP001321498"/>
    </source>
</evidence>
<dbReference type="Gene3D" id="3.90.1200.10">
    <property type="match status" value="1"/>
</dbReference>
<sequence length="359" mass="38586">MSEAAATALSAAVARAVSRASVVLEDVRQDALDYDAFLAHRAVTRIHGVALADGDRIPWSMIEKTTEGPHLAIPYLTDNGDREYAAYASGLLEDLAPAVRAPRLYGSAVEDDGRTVLWLEEIHHDGTRPLDADTILEAAHDLGGLAGRWIGRPLDEPWMFDGWIDRHSQPEAAERGLATVRRRNPAVVAHLGDRLAAAERLILAQPDVRGVLEALPHTLCHHDAVGANVFRSDGRTVLIDWESVGPGPVGADLASLLFSSVRRGDASAFVVAPLLEEAVDAYAAGLHEEQPRADIADVRRGLDASAALRWKLAVDVADGLERGDVPRRGSLPEETGEEAAEELLVLIDLQLAAAERTLA</sequence>
<organism evidence="2 3">
    <name type="scientific">Naasia aerilata</name>
    <dbReference type="NCBI Taxonomy" id="1162966"/>
    <lineage>
        <taxon>Bacteria</taxon>
        <taxon>Bacillati</taxon>
        <taxon>Actinomycetota</taxon>
        <taxon>Actinomycetes</taxon>
        <taxon>Micrococcales</taxon>
        <taxon>Microbacteriaceae</taxon>
        <taxon>Naasia</taxon>
    </lineage>
</organism>
<evidence type="ECO:0000259" key="1">
    <source>
        <dbReference type="Pfam" id="PF01636"/>
    </source>
</evidence>
<dbReference type="Proteomes" id="UP001321498">
    <property type="component" value="Chromosome"/>
</dbReference>
<reference evidence="3" key="1">
    <citation type="journal article" date="2019" name="Int. J. Syst. Evol. Microbiol.">
        <title>The Global Catalogue of Microorganisms (GCM) 10K type strain sequencing project: providing services to taxonomists for standard genome sequencing and annotation.</title>
        <authorList>
            <consortium name="The Broad Institute Genomics Platform"/>
            <consortium name="The Broad Institute Genome Sequencing Center for Infectious Disease"/>
            <person name="Wu L."/>
            <person name="Ma J."/>
        </authorList>
    </citation>
    <scope>NUCLEOTIDE SEQUENCE [LARGE SCALE GENOMIC DNA]</scope>
    <source>
        <strain evidence="3">NBRC 108725</strain>
    </source>
</reference>
<gene>
    <name evidence="2" type="ORF">GCM10025866_07460</name>
</gene>
<accession>A0ABM8G9F7</accession>
<dbReference type="InterPro" id="IPR011009">
    <property type="entry name" value="Kinase-like_dom_sf"/>
</dbReference>
<proteinExistence type="predicted"/>
<dbReference type="RefSeq" id="WP_286278247.1">
    <property type="nucleotide sequence ID" value="NZ_AP027731.1"/>
</dbReference>
<evidence type="ECO:0000313" key="2">
    <source>
        <dbReference type="EMBL" id="BDZ44837.1"/>
    </source>
</evidence>
<dbReference type="EMBL" id="AP027731">
    <property type="protein sequence ID" value="BDZ44837.1"/>
    <property type="molecule type" value="Genomic_DNA"/>
</dbReference>
<protein>
    <recommendedName>
        <fullName evidence="1">Aminoglycoside phosphotransferase domain-containing protein</fullName>
    </recommendedName>
</protein>
<keyword evidence="3" id="KW-1185">Reference proteome</keyword>
<name>A0ABM8G9F7_9MICO</name>
<dbReference type="InterPro" id="IPR002575">
    <property type="entry name" value="Aminoglycoside_PTrfase"/>
</dbReference>
<dbReference type="SUPFAM" id="SSF56112">
    <property type="entry name" value="Protein kinase-like (PK-like)"/>
    <property type="match status" value="1"/>
</dbReference>
<feature type="domain" description="Aminoglycoside phosphotransferase" evidence="1">
    <location>
        <begin position="92"/>
        <end position="284"/>
    </location>
</feature>
<dbReference type="Pfam" id="PF01636">
    <property type="entry name" value="APH"/>
    <property type="match status" value="1"/>
</dbReference>